<feature type="transmembrane region" description="Helical" evidence="9">
    <location>
        <begin position="111"/>
        <end position="129"/>
    </location>
</feature>
<dbReference type="Gene3D" id="1.20.1250.20">
    <property type="entry name" value="MFS general substrate transporter like domains"/>
    <property type="match status" value="1"/>
</dbReference>
<accession>A0A1E4S7X5</accession>
<keyword evidence="5 9" id="KW-1133">Transmembrane helix</keyword>
<dbReference type="InterPro" id="IPR003663">
    <property type="entry name" value="Sugar/inositol_transpt"/>
</dbReference>
<sequence length="616" mass="67329">MFKVYHPNLILLIVSLGGLMLGLETTAMAVFIGEEEFKFYFDYPSPLWQGIIAGSSPAAAFAGCWLAGVLSDAFGRVSTIQIASFAWVVGSVVSVFVVDIGTLIAGRSIKGIAVGILSASIVVYVMELLPANKRGLGTSTLQWCLTWGIMIMFYLSYLCLNLEEDGSFRVAWAVEGLPGLMLLFLGFILPESPKWYASKGKWLLATQTMDSLKLAWSTKDEIPDQVIHANLSLNNLNNIEGVLNQFENHLKKCSYRDLLGHSLRYHLIAGITTQCVVQLSGIGVLMYYLVFICEMIGLQGDSKILSASVQYVINVIFTIIPILWLDKMRRKDVLVYGAVSLGLCNLVIGVIMGSFGHAVLPVDGNESIVWEIKGTPGSICLAFCFLFVAIFASSLSCAAWLYTNEILPSKAKVKGSAICMSFSWSLNFLLTFLAPLLLSTIKWGTFILFGAFCICGALFMGFYLPETYGLDETLIENVFDTAYEVEFEDIELKDRTKTLVSATPSHHETSSKKRTSPAKPSPTHGIDSPVKSDHSNEPKRASPSLSNEQRTGYLQSLDGPSKVLSDPHTPLSSPPMTSALTERGAQVQGSTPSGYYNLGSANSLILNDYETSAYYS</sequence>
<evidence type="ECO:0000313" key="12">
    <source>
        <dbReference type="Proteomes" id="UP000094389"/>
    </source>
</evidence>
<keyword evidence="12" id="KW-1185">Reference proteome</keyword>
<feature type="compositionally biased region" description="Polar residues" evidence="8">
    <location>
        <begin position="570"/>
        <end position="580"/>
    </location>
</feature>
<evidence type="ECO:0000259" key="10">
    <source>
        <dbReference type="PROSITE" id="PS50850"/>
    </source>
</evidence>
<protein>
    <recommendedName>
        <fullName evidence="10">Major facilitator superfamily (MFS) profile domain-containing protein</fullName>
    </recommendedName>
</protein>
<evidence type="ECO:0000256" key="6">
    <source>
        <dbReference type="ARBA" id="ARBA00023136"/>
    </source>
</evidence>
<feature type="compositionally biased region" description="Polar residues" evidence="8">
    <location>
        <begin position="543"/>
        <end position="554"/>
    </location>
</feature>
<dbReference type="AlphaFoldDB" id="A0A1E4S7X5"/>
<evidence type="ECO:0000313" key="11">
    <source>
        <dbReference type="EMBL" id="ODV75634.1"/>
    </source>
</evidence>
<organism evidence="11 12">
    <name type="scientific">Cyberlindnera jadinii (strain ATCC 18201 / CBS 1600 / BCRC 20928 / JCM 3617 / NBRC 0987 / NRRL Y-1542)</name>
    <name type="common">Torula yeast</name>
    <name type="synonym">Candida utilis</name>
    <dbReference type="NCBI Taxonomy" id="983966"/>
    <lineage>
        <taxon>Eukaryota</taxon>
        <taxon>Fungi</taxon>
        <taxon>Dikarya</taxon>
        <taxon>Ascomycota</taxon>
        <taxon>Saccharomycotina</taxon>
        <taxon>Saccharomycetes</taxon>
        <taxon>Phaffomycetales</taxon>
        <taxon>Phaffomycetaceae</taxon>
        <taxon>Cyberlindnera</taxon>
    </lineage>
</organism>
<feature type="transmembrane region" description="Helical" evidence="9">
    <location>
        <begin position="443"/>
        <end position="464"/>
    </location>
</feature>
<keyword evidence="4 9" id="KW-0812">Transmembrane</keyword>
<dbReference type="OrthoDB" id="4142200at2759"/>
<dbReference type="NCBIfam" id="TIGR00879">
    <property type="entry name" value="SP"/>
    <property type="match status" value="1"/>
</dbReference>
<feature type="transmembrane region" description="Helical" evidence="9">
    <location>
        <begin position="415"/>
        <end position="437"/>
    </location>
</feature>
<dbReference type="PRINTS" id="PR00171">
    <property type="entry name" value="SUGRTRNSPORT"/>
</dbReference>
<name>A0A1E4S7X5_CYBJN</name>
<dbReference type="PANTHER" id="PTHR48022">
    <property type="entry name" value="PLASTIDIC GLUCOSE TRANSPORTER 4"/>
    <property type="match status" value="1"/>
</dbReference>
<feature type="transmembrane region" description="Helical" evidence="9">
    <location>
        <begin position="170"/>
        <end position="189"/>
    </location>
</feature>
<dbReference type="PROSITE" id="PS50850">
    <property type="entry name" value="MFS"/>
    <property type="match status" value="1"/>
</dbReference>
<dbReference type="PANTHER" id="PTHR48022:SF7">
    <property type="entry name" value="MAJOR FACILITATOR SUPERFAMILY (MFS) PROFILE DOMAIN-CONTAINING PROTEIN-RELATED"/>
    <property type="match status" value="1"/>
</dbReference>
<dbReference type="GO" id="GO:0016020">
    <property type="term" value="C:membrane"/>
    <property type="evidence" value="ECO:0007669"/>
    <property type="project" value="UniProtKB-SubCell"/>
</dbReference>
<evidence type="ECO:0000256" key="2">
    <source>
        <dbReference type="ARBA" id="ARBA00010992"/>
    </source>
</evidence>
<dbReference type="SUPFAM" id="SSF103473">
    <property type="entry name" value="MFS general substrate transporter"/>
    <property type="match status" value="1"/>
</dbReference>
<dbReference type="OMA" id="ITYICEM"/>
<dbReference type="InterPro" id="IPR036259">
    <property type="entry name" value="MFS_trans_sf"/>
</dbReference>
<dbReference type="InterPro" id="IPR005829">
    <property type="entry name" value="Sugar_transporter_CS"/>
</dbReference>
<dbReference type="InterPro" id="IPR020846">
    <property type="entry name" value="MFS_dom"/>
</dbReference>
<dbReference type="Pfam" id="PF00083">
    <property type="entry name" value="Sugar_tr"/>
    <property type="match status" value="1"/>
</dbReference>
<evidence type="ECO:0000256" key="3">
    <source>
        <dbReference type="ARBA" id="ARBA00022448"/>
    </source>
</evidence>
<dbReference type="GO" id="GO:0005351">
    <property type="term" value="F:carbohydrate:proton symporter activity"/>
    <property type="evidence" value="ECO:0007669"/>
    <property type="project" value="TreeGrafter"/>
</dbReference>
<dbReference type="Proteomes" id="UP000094389">
    <property type="component" value="Unassembled WGS sequence"/>
</dbReference>
<evidence type="ECO:0000256" key="1">
    <source>
        <dbReference type="ARBA" id="ARBA00004141"/>
    </source>
</evidence>
<evidence type="ECO:0000256" key="4">
    <source>
        <dbReference type="ARBA" id="ARBA00022692"/>
    </source>
</evidence>
<dbReference type="RefSeq" id="XP_020072673.1">
    <property type="nucleotide sequence ID" value="XM_020213286.1"/>
</dbReference>
<dbReference type="GeneID" id="30987682"/>
<dbReference type="PROSITE" id="PS00217">
    <property type="entry name" value="SUGAR_TRANSPORT_2"/>
    <property type="match status" value="1"/>
</dbReference>
<dbReference type="InterPro" id="IPR005828">
    <property type="entry name" value="MFS_sugar_transport-like"/>
</dbReference>
<keyword evidence="3 7" id="KW-0813">Transport</keyword>
<comment type="subcellular location">
    <subcellularLocation>
        <location evidence="1">Membrane</location>
        <topology evidence="1">Multi-pass membrane protein</topology>
    </subcellularLocation>
</comment>
<feature type="transmembrane region" description="Helical" evidence="9">
    <location>
        <begin position="309"/>
        <end position="326"/>
    </location>
</feature>
<feature type="transmembrane region" description="Helical" evidence="9">
    <location>
        <begin position="376"/>
        <end position="403"/>
    </location>
</feature>
<feature type="transmembrane region" description="Helical" evidence="9">
    <location>
        <begin position="265"/>
        <end position="289"/>
    </location>
</feature>
<dbReference type="EMBL" id="KV453926">
    <property type="protein sequence ID" value="ODV75634.1"/>
    <property type="molecule type" value="Genomic_DNA"/>
</dbReference>
<dbReference type="STRING" id="983966.A0A1E4S7X5"/>
<feature type="domain" description="Major facilitator superfamily (MFS) profile" evidence="10">
    <location>
        <begin position="10"/>
        <end position="468"/>
    </location>
</feature>
<evidence type="ECO:0000256" key="5">
    <source>
        <dbReference type="ARBA" id="ARBA00022989"/>
    </source>
</evidence>
<evidence type="ECO:0000256" key="8">
    <source>
        <dbReference type="SAM" id="MobiDB-lite"/>
    </source>
</evidence>
<feature type="compositionally biased region" description="Basic and acidic residues" evidence="8">
    <location>
        <begin position="530"/>
        <end position="540"/>
    </location>
</feature>
<keyword evidence="6 9" id="KW-0472">Membrane</keyword>
<gene>
    <name evidence="11" type="ORF">CYBJADRAFT_147912</name>
</gene>
<evidence type="ECO:0000256" key="7">
    <source>
        <dbReference type="RuleBase" id="RU003346"/>
    </source>
</evidence>
<feature type="transmembrane region" description="Helical" evidence="9">
    <location>
        <begin position="48"/>
        <end position="70"/>
    </location>
</feature>
<evidence type="ECO:0000256" key="9">
    <source>
        <dbReference type="SAM" id="Phobius"/>
    </source>
</evidence>
<feature type="transmembrane region" description="Helical" evidence="9">
    <location>
        <begin position="141"/>
        <end position="158"/>
    </location>
</feature>
<feature type="region of interest" description="Disordered" evidence="8">
    <location>
        <begin position="500"/>
        <end position="593"/>
    </location>
</feature>
<comment type="similarity">
    <text evidence="2 7">Belongs to the major facilitator superfamily. Sugar transporter (TC 2.A.1.1) family.</text>
</comment>
<feature type="transmembrane region" description="Helical" evidence="9">
    <location>
        <begin position="333"/>
        <end position="356"/>
    </location>
</feature>
<reference evidence="11 12" key="1">
    <citation type="journal article" date="2016" name="Proc. Natl. Acad. Sci. U.S.A.">
        <title>Comparative genomics of biotechnologically important yeasts.</title>
        <authorList>
            <person name="Riley R."/>
            <person name="Haridas S."/>
            <person name="Wolfe K.H."/>
            <person name="Lopes M.R."/>
            <person name="Hittinger C.T."/>
            <person name="Goeker M."/>
            <person name="Salamov A.A."/>
            <person name="Wisecaver J.H."/>
            <person name="Long T.M."/>
            <person name="Calvey C.H."/>
            <person name="Aerts A.L."/>
            <person name="Barry K.W."/>
            <person name="Choi C."/>
            <person name="Clum A."/>
            <person name="Coughlan A.Y."/>
            <person name="Deshpande S."/>
            <person name="Douglass A.P."/>
            <person name="Hanson S.J."/>
            <person name="Klenk H.-P."/>
            <person name="LaButti K.M."/>
            <person name="Lapidus A."/>
            <person name="Lindquist E.A."/>
            <person name="Lipzen A.M."/>
            <person name="Meier-Kolthoff J.P."/>
            <person name="Ohm R.A."/>
            <person name="Otillar R.P."/>
            <person name="Pangilinan J.L."/>
            <person name="Peng Y."/>
            <person name="Rokas A."/>
            <person name="Rosa C.A."/>
            <person name="Scheuner C."/>
            <person name="Sibirny A.A."/>
            <person name="Slot J.C."/>
            <person name="Stielow J.B."/>
            <person name="Sun H."/>
            <person name="Kurtzman C.P."/>
            <person name="Blackwell M."/>
            <person name="Grigoriev I.V."/>
            <person name="Jeffries T.W."/>
        </authorList>
    </citation>
    <scope>NUCLEOTIDE SEQUENCE [LARGE SCALE GENOMIC DNA]</scope>
    <source>
        <strain evidence="12">ATCC 18201 / CBS 1600 / BCRC 20928 / JCM 3617 / NBRC 0987 / NRRL Y-1542</strain>
    </source>
</reference>
<dbReference type="InterPro" id="IPR050360">
    <property type="entry name" value="MFS_Sugar_Transporters"/>
</dbReference>
<feature type="transmembrane region" description="Helical" evidence="9">
    <location>
        <begin position="82"/>
        <end position="105"/>
    </location>
</feature>
<proteinExistence type="inferred from homology"/>